<dbReference type="RefSeq" id="WP_142928891.1">
    <property type="nucleotide sequence ID" value="NZ_ML660101.1"/>
</dbReference>
<sequence>MAKIVIGGTLSEATGGKFANGAVTAAFAAVVQSALSDDGEAPLYTDENGEEYFLDSDGNRAYTAGYFDENGNPILAMEWPSLPQGAVDFAAGFGDGISFGLTGYIRNSLNVDGSVNYNSGYYFSGELSSLPVLGGAGFKGGKYLVGPRGPLFGNRYLRNGKTGFFNKGYRRLGWSRYGGKGKSAYHFEYRVGNHGSKRPWSVVPSKDVKKWQVIYIIAFENY</sequence>
<organism evidence="1 2">
    <name type="scientific">Exilibacterium tricleocarpae</name>
    <dbReference type="NCBI Taxonomy" id="2591008"/>
    <lineage>
        <taxon>Bacteria</taxon>
        <taxon>Pseudomonadati</taxon>
        <taxon>Pseudomonadota</taxon>
        <taxon>Gammaproteobacteria</taxon>
        <taxon>Cellvibrionales</taxon>
        <taxon>Cellvibrionaceae</taxon>
        <taxon>Exilibacterium</taxon>
    </lineage>
</organism>
<name>A0A545T0R5_9GAMM</name>
<reference evidence="1 2" key="1">
    <citation type="submission" date="2019-06" db="EMBL/GenBank/DDBJ databases">
        <title>Whole genome sequence for Cellvibrionaceae sp. R142.</title>
        <authorList>
            <person name="Wang G."/>
        </authorList>
    </citation>
    <scope>NUCLEOTIDE SEQUENCE [LARGE SCALE GENOMIC DNA]</scope>
    <source>
        <strain evidence="1 2">R142</strain>
    </source>
</reference>
<dbReference type="Proteomes" id="UP000319732">
    <property type="component" value="Unassembled WGS sequence"/>
</dbReference>
<protein>
    <submittedName>
        <fullName evidence="1">Uncharacterized protein</fullName>
    </submittedName>
</protein>
<evidence type="ECO:0000313" key="1">
    <source>
        <dbReference type="EMBL" id="TQV70790.1"/>
    </source>
</evidence>
<evidence type="ECO:0000313" key="2">
    <source>
        <dbReference type="Proteomes" id="UP000319732"/>
    </source>
</evidence>
<gene>
    <name evidence="1" type="ORF">FKG94_20920</name>
</gene>
<dbReference type="AlphaFoldDB" id="A0A545T0R5"/>
<comment type="caution">
    <text evidence="1">The sequence shown here is derived from an EMBL/GenBank/DDBJ whole genome shotgun (WGS) entry which is preliminary data.</text>
</comment>
<accession>A0A545T0R5</accession>
<dbReference type="EMBL" id="VHSG01000023">
    <property type="protein sequence ID" value="TQV70790.1"/>
    <property type="molecule type" value="Genomic_DNA"/>
</dbReference>
<proteinExistence type="predicted"/>
<keyword evidence="2" id="KW-1185">Reference proteome</keyword>